<accession>A0A6M0GY18</accession>
<dbReference type="GO" id="GO:0071973">
    <property type="term" value="P:bacterial-type flagellum-dependent cell motility"/>
    <property type="evidence" value="ECO:0007669"/>
    <property type="project" value="InterPro"/>
</dbReference>
<dbReference type="PRINTS" id="PR01006">
    <property type="entry name" value="FLGHOOKFLIE"/>
</dbReference>
<sequence>MVTNEFVPGIKVFNEGVKGNIENKNEQNNIGSSFSEMLNSALNKVNETQVKAEEETNGFIKGDVNLHEAMVSAEEARLTLELAVQVRNKLINAYEEFNKMQI</sequence>
<keyword evidence="6" id="KW-0969">Cilium</keyword>
<keyword evidence="6" id="KW-0966">Cell projection</keyword>
<keyword evidence="7" id="KW-1185">Reference proteome</keyword>
<evidence type="ECO:0000313" key="6">
    <source>
        <dbReference type="EMBL" id="NEU03496.1"/>
    </source>
</evidence>
<keyword evidence="3 4" id="KW-0975">Bacterial flagellum</keyword>
<dbReference type="HAMAP" id="MF_00724">
    <property type="entry name" value="FliE"/>
    <property type="match status" value="1"/>
</dbReference>
<keyword evidence="6" id="KW-0282">Flagellum</keyword>
<proteinExistence type="inferred from homology"/>
<dbReference type="GO" id="GO:0009425">
    <property type="term" value="C:bacterial-type flagellum basal body"/>
    <property type="evidence" value="ECO:0007669"/>
    <property type="project" value="UniProtKB-SubCell"/>
</dbReference>
<dbReference type="GO" id="GO:0005198">
    <property type="term" value="F:structural molecule activity"/>
    <property type="evidence" value="ECO:0007669"/>
    <property type="project" value="UniProtKB-UniRule"/>
</dbReference>
<name>A0A6M0GY18_9CLOT</name>
<reference evidence="6 7" key="1">
    <citation type="submission" date="2020-02" db="EMBL/GenBank/DDBJ databases">
        <title>Genome assembly of a novel Clostridium senegalense strain.</title>
        <authorList>
            <person name="Gupta T.B."/>
            <person name="Jauregui R."/>
            <person name="Maclean P."/>
            <person name="Nawarathana A."/>
            <person name="Brightwell G."/>
        </authorList>
    </citation>
    <scope>NUCLEOTIDE SEQUENCE [LARGE SCALE GENOMIC DNA]</scope>
    <source>
        <strain evidence="6 7">AGRFS4</strain>
    </source>
</reference>
<dbReference type="AlphaFoldDB" id="A0A6M0GY18"/>
<organism evidence="6 7">
    <name type="scientific">Clostridium senegalense</name>
    <dbReference type="NCBI Taxonomy" id="1465809"/>
    <lineage>
        <taxon>Bacteria</taxon>
        <taxon>Bacillati</taxon>
        <taxon>Bacillota</taxon>
        <taxon>Clostridia</taxon>
        <taxon>Eubacteriales</taxon>
        <taxon>Clostridiaceae</taxon>
        <taxon>Clostridium</taxon>
    </lineage>
</organism>
<evidence type="ECO:0000256" key="4">
    <source>
        <dbReference type="HAMAP-Rule" id="MF_00724"/>
    </source>
</evidence>
<comment type="subcellular location">
    <subcellularLocation>
        <location evidence="1 4">Bacterial flagellum basal body</location>
    </subcellularLocation>
</comment>
<evidence type="ECO:0000256" key="2">
    <source>
        <dbReference type="ARBA" id="ARBA00009272"/>
    </source>
</evidence>
<dbReference type="EMBL" id="JAAGPU010000001">
    <property type="protein sequence ID" value="NEU03496.1"/>
    <property type="molecule type" value="Genomic_DNA"/>
</dbReference>
<dbReference type="Proteomes" id="UP000481872">
    <property type="component" value="Unassembled WGS sequence"/>
</dbReference>
<evidence type="ECO:0000256" key="1">
    <source>
        <dbReference type="ARBA" id="ARBA00004117"/>
    </source>
</evidence>
<protein>
    <recommendedName>
        <fullName evidence="4 5">Flagellar hook-basal body complex protein FliE</fullName>
    </recommendedName>
</protein>
<comment type="similarity">
    <text evidence="2 4">Belongs to the FliE family.</text>
</comment>
<evidence type="ECO:0000256" key="5">
    <source>
        <dbReference type="NCBIfam" id="TIGR00205"/>
    </source>
</evidence>
<dbReference type="GO" id="GO:0003774">
    <property type="term" value="F:cytoskeletal motor activity"/>
    <property type="evidence" value="ECO:0007669"/>
    <property type="project" value="InterPro"/>
</dbReference>
<evidence type="ECO:0000256" key="3">
    <source>
        <dbReference type="ARBA" id="ARBA00023143"/>
    </source>
</evidence>
<dbReference type="PANTHER" id="PTHR34653">
    <property type="match status" value="1"/>
</dbReference>
<dbReference type="InterPro" id="IPR001624">
    <property type="entry name" value="FliE"/>
</dbReference>
<gene>
    <name evidence="4 6" type="primary">fliE</name>
    <name evidence="6" type="ORF">G3M99_01240</name>
</gene>
<evidence type="ECO:0000313" key="7">
    <source>
        <dbReference type="Proteomes" id="UP000481872"/>
    </source>
</evidence>
<comment type="caution">
    <text evidence="6">The sequence shown here is derived from an EMBL/GenBank/DDBJ whole genome shotgun (WGS) entry which is preliminary data.</text>
</comment>
<dbReference type="NCBIfam" id="TIGR00205">
    <property type="entry name" value="fliE"/>
    <property type="match status" value="1"/>
</dbReference>
<dbReference type="Pfam" id="PF02049">
    <property type="entry name" value="FliE"/>
    <property type="match status" value="1"/>
</dbReference>
<dbReference type="RefSeq" id="WP_061994905.1">
    <property type="nucleotide sequence ID" value="NZ_JAAGPU010000001.1"/>
</dbReference>
<dbReference type="PANTHER" id="PTHR34653:SF1">
    <property type="entry name" value="FLAGELLAR HOOK-BASAL BODY COMPLEX PROTEIN FLIE"/>
    <property type="match status" value="1"/>
</dbReference>